<keyword evidence="2" id="KW-0255">Endonuclease</keyword>
<evidence type="ECO:0000313" key="3">
    <source>
        <dbReference type="Proteomes" id="UP001302486"/>
    </source>
</evidence>
<dbReference type="PANTHER" id="PTHR41349:SF1">
    <property type="entry name" value="PROTEIN CBG08683"/>
    <property type="match status" value="1"/>
</dbReference>
<keyword evidence="3" id="KW-1185">Reference proteome</keyword>
<proteinExistence type="predicted"/>
<keyword evidence="2" id="KW-0540">Nuclease</keyword>
<sequence length="303" mass="34864">MRTLFLLTLFILFTNCEKEQPHSFKVMAWNILHGANDISNGKENAIAIIKEIDPDVILMVETYGSGKYIADALGYNFHLIAPKETPLNDKGTNLSIFSKYPFGDRIDTEYPFYLGGREIIINNQKIRFLSNWFHYLPWNDAPENMGKTSEELLEWEKTGTRFNMVQNVLPYLKKYAKDTDAVPLIFGGDMNTPSHLDWGENTKTIHNNLVVPWQTTKELENLGLIDTYRSLNPNPLTHPGITWDSEGEVDEHRIDYIFYKGEKIRPIKSETYNAFFNKPITVNGSKVLYPSDHGIVVTTFQFN</sequence>
<reference evidence="3" key="1">
    <citation type="submission" date="2024-06" db="EMBL/GenBank/DDBJ databases">
        <title>Hwangdonia haimaensis gen. nov., sp. nov., a member of the family Flavobacteriaceae isolated from the haima cold seep.</title>
        <authorList>
            <person name="Li J."/>
        </authorList>
    </citation>
    <scope>NUCLEOTIDE SEQUENCE [LARGE SCALE GENOMIC DNA]</scope>
    <source>
        <strain evidence="3">SCSIO 19198</strain>
    </source>
</reference>
<gene>
    <name evidence="2" type="ORF">RNZ46_11675</name>
</gene>
<organism evidence="2 3">
    <name type="scientific">Hwangdonia lutea</name>
    <dbReference type="NCBI Taxonomy" id="3075823"/>
    <lineage>
        <taxon>Bacteria</taxon>
        <taxon>Pseudomonadati</taxon>
        <taxon>Bacteroidota</taxon>
        <taxon>Flavobacteriia</taxon>
        <taxon>Flavobacteriales</taxon>
        <taxon>Flavobacteriaceae</taxon>
        <taxon>Hwangdonia</taxon>
    </lineage>
</organism>
<dbReference type="Proteomes" id="UP001302486">
    <property type="component" value="Chromosome"/>
</dbReference>
<dbReference type="Gene3D" id="3.60.10.10">
    <property type="entry name" value="Endonuclease/exonuclease/phosphatase"/>
    <property type="match status" value="1"/>
</dbReference>
<dbReference type="Pfam" id="PF03372">
    <property type="entry name" value="Exo_endo_phos"/>
    <property type="match status" value="1"/>
</dbReference>
<dbReference type="PANTHER" id="PTHR41349">
    <property type="match status" value="1"/>
</dbReference>
<dbReference type="RefSeq" id="WP_316982374.1">
    <property type="nucleotide sequence ID" value="NZ_CP136521.1"/>
</dbReference>
<dbReference type="InterPro" id="IPR005135">
    <property type="entry name" value="Endo/exonuclease/phosphatase"/>
</dbReference>
<dbReference type="InterPro" id="IPR036691">
    <property type="entry name" value="Endo/exonu/phosph_ase_sf"/>
</dbReference>
<dbReference type="GO" id="GO:0004519">
    <property type="term" value="F:endonuclease activity"/>
    <property type="evidence" value="ECO:0007669"/>
    <property type="project" value="UniProtKB-KW"/>
</dbReference>
<feature type="domain" description="Endonuclease/exonuclease/phosphatase" evidence="1">
    <location>
        <begin position="27"/>
        <end position="293"/>
    </location>
</feature>
<name>A0AA97HP35_9FLAO</name>
<dbReference type="AlphaFoldDB" id="A0AA97HP35"/>
<evidence type="ECO:0000313" key="2">
    <source>
        <dbReference type="EMBL" id="WOD42646.1"/>
    </source>
</evidence>
<dbReference type="SUPFAM" id="SSF56219">
    <property type="entry name" value="DNase I-like"/>
    <property type="match status" value="1"/>
</dbReference>
<protein>
    <submittedName>
        <fullName evidence="2">Endonuclease/exonuclease/phosphatase family protein</fullName>
    </submittedName>
</protein>
<keyword evidence="2" id="KW-0378">Hydrolase</keyword>
<dbReference type="KEGG" id="hws:RNZ46_11675"/>
<dbReference type="EMBL" id="CP136521">
    <property type="protein sequence ID" value="WOD42646.1"/>
    <property type="molecule type" value="Genomic_DNA"/>
</dbReference>
<evidence type="ECO:0000259" key="1">
    <source>
        <dbReference type="Pfam" id="PF03372"/>
    </source>
</evidence>
<accession>A0AA97HP35</accession>